<evidence type="ECO:0000256" key="2">
    <source>
        <dbReference type="ARBA" id="ARBA00023315"/>
    </source>
</evidence>
<proteinExistence type="predicted"/>
<keyword evidence="2 4" id="KW-0012">Acyltransferase</keyword>
<dbReference type="InterPro" id="IPR000182">
    <property type="entry name" value="GNAT_dom"/>
</dbReference>
<sequence>MEIKNFSMDYYDEVYELWKKTGLTVTKSDSREGVKIMLERNPDLFLIGIENDKLVSVVYGGFDGRRGFVHHLAVDPSFQRKGLGKMMMEELVKRFKRMNVEKIHLFIEKRNLGVIEFYKRLGWYLRDDLVMMSFVPEEELEKEKE</sequence>
<dbReference type="EMBL" id="CP084166">
    <property type="protein sequence ID" value="UJG41885.1"/>
    <property type="molecule type" value="Genomic_DNA"/>
</dbReference>
<reference evidence="4" key="1">
    <citation type="journal article" date="2022" name="Nat. Microbiol.">
        <title>Unique mobile elements and scalable gene flow at the prokaryote-eukaryote boundary revealed by circularized Asgard archaea genomes.</title>
        <authorList>
            <person name="Wu F."/>
            <person name="Speth D.R."/>
            <person name="Philosof A."/>
            <person name="Cremiere A."/>
            <person name="Narayanan A."/>
            <person name="Barco R.A."/>
            <person name="Connon S.A."/>
            <person name="Amend J.P."/>
            <person name="Antoshechkin I.A."/>
            <person name="Orphan V.J."/>
        </authorList>
    </citation>
    <scope>NUCLEOTIDE SEQUENCE</scope>
    <source>
        <strain evidence="4">PM71</strain>
    </source>
</reference>
<gene>
    <name evidence="4" type="ORF">K9W45_05325</name>
</gene>
<dbReference type="InterPro" id="IPR016181">
    <property type="entry name" value="Acyl_CoA_acyltransferase"/>
</dbReference>
<dbReference type="AlphaFoldDB" id="A0A9Y1BNB0"/>
<dbReference type="CDD" id="cd04301">
    <property type="entry name" value="NAT_SF"/>
    <property type="match status" value="1"/>
</dbReference>
<dbReference type="Pfam" id="PF00583">
    <property type="entry name" value="Acetyltransf_1"/>
    <property type="match status" value="1"/>
</dbReference>
<feature type="domain" description="N-acetyltransferase" evidence="3">
    <location>
        <begin position="1"/>
        <end position="145"/>
    </location>
</feature>
<dbReference type="PANTHER" id="PTHR43420">
    <property type="entry name" value="ACETYLTRANSFERASE"/>
    <property type="match status" value="1"/>
</dbReference>
<dbReference type="SUPFAM" id="SSF55729">
    <property type="entry name" value="Acyl-CoA N-acyltransferases (Nat)"/>
    <property type="match status" value="1"/>
</dbReference>
<dbReference type="InterPro" id="IPR050680">
    <property type="entry name" value="YpeA/RimI_acetyltransf"/>
</dbReference>
<organism evidence="4">
    <name type="scientific">Candidatus Heimdallarchaeum aukensis</name>
    <dbReference type="NCBI Taxonomy" id="2876573"/>
    <lineage>
        <taxon>Archaea</taxon>
        <taxon>Promethearchaeati</taxon>
        <taxon>Candidatus Heimdallarchaeota</taxon>
        <taxon>Candidatus Heimdallarchaeia (ex Rinke et al. 2021) (nom. nud.)</taxon>
        <taxon>Candidatus Heimdallarchaeales</taxon>
        <taxon>Candidatus Heimdallarchaeaceae</taxon>
        <taxon>Candidatus Heimdallarchaeum</taxon>
    </lineage>
</organism>
<keyword evidence="1 4" id="KW-0808">Transferase</keyword>
<evidence type="ECO:0000313" key="4">
    <source>
        <dbReference type="EMBL" id="UJG41885.1"/>
    </source>
</evidence>
<name>A0A9Y1BNB0_9ARCH</name>
<protein>
    <submittedName>
        <fullName evidence="4">GNAT family N-acetyltransferase</fullName>
        <ecNumber evidence="4">2.3.1.-</ecNumber>
    </submittedName>
</protein>
<accession>A0A9Y1BNB0</accession>
<dbReference type="GO" id="GO:0016747">
    <property type="term" value="F:acyltransferase activity, transferring groups other than amino-acyl groups"/>
    <property type="evidence" value="ECO:0007669"/>
    <property type="project" value="InterPro"/>
</dbReference>
<evidence type="ECO:0000259" key="3">
    <source>
        <dbReference type="PROSITE" id="PS51186"/>
    </source>
</evidence>
<evidence type="ECO:0000256" key="1">
    <source>
        <dbReference type="ARBA" id="ARBA00022679"/>
    </source>
</evidence>
<dbReference type="PROSITE" id="PS51186">
    <property type="entry name" value="GNAT"/>
    <property type="match status" value="1"/>
</dbReference>
<dbReference type="Gene3D" id="3.40.630.30">
    <property type="match status" value="1"/>
</dbReference>
<dbReference type="Proteomes" id="UP001201020">
    <property type="component" value="Chromosome"/>
</dbReference>
<dbReference type="EC" id="2.3.1.-" evidence="4"/>